<organism evidence="1 2">
    <name type="scientific">Rhodoferax ferrireducens</name>
    <dbReference type="NCBI Taxonomy" id="192843"/>
    <lineage>
        <taxon>Bacteria</taxon>
        <taxon>Pseudomonadati</taxon>
        <taxon>Pseudomonadota</taxon>
        <taxon>Betaproteobacteria</taxon>
        <taxon>Burkholderiales</taxon>
        <taxon>Comamonadaceae</taxon>
        <taxon>Rhodoferax</taxon>
    </lineage>
</organism>
<proteinExistence type="predicted"/>
<evidence type="ECO:0008006" key="3">
    <source>
        <dbReference type="Google" id="ProtNLM"/>
    </source>
</evidence>
<dbReference type="Proteomes" id="UP000192505">
    <property type="component" value="Unassembled WGS sequence"/>
</dbReference>
<reference evidence="1 2" key="1">
    <citation type="submission" date="2017-01" db="EMBL/GenBank/DDBJ databases">
        <title>Novel large sulfur bacteria in the metagenomes of groundwater-fed chemosynthetic microbial mats in the Lake Huron basin.</title>
        <authorList>
            <person name="Sharrar A.M."/>
            <person name="Flood B.E."/>
            <person name="Bailey J.V."/>
            <person name="Jones D.S."/>
            <person name="Biddanda B."/>
            <person name="Ruberg S.A."/>
            <person name="Marcus D.N."/>
            <person name="Dick G.J."/>
        </authorList>
    </citation>
    <scope>NUCLEOTIDE SEQUENCE [LARGE SCALE GENOMIC DNA]</scope>
    <source>
        <strain evidence="1">A7</strain>
    </source>
</reference>
<dbReference type="EMBL" id="MTEI01000033">
    <property type="protein sequence ID" value="OQW85817.1"/>
    <property type="molecule type" value="Genomic_DNA"/>
</dbReference>
<comment type="caution">
    <text evidence="1">The sequence shown here is derived from an EMBL/GenBank/DDBJ whole genome shotgun (WGS) entry which is preliminary data.</text>
</comment>
<evidence type="ECO:0000313" key="1">
    <source>
        <dbReference type="EMBL" id="OQW85817.1"/>
    </source>
</evidence>
<accession>A0A1W9KNT6</accession>
<sequence>MPFHTESITQTRLDTMADVSDWISETQRSLTRVPVDGVLEQGATFRDDEYFGDGDELFHFNQQGFVALCKRLGCRQDLLYRLKMPDLPSQILNDLLAQRDVRESLAADEFVMDERTNTIIGLVSKSYVTYTNFDLLKDINVRLDALPKNDRLVFKEAYGINTELTVRFVSEHKHESVKLKGNRGGDDLSKIGLEFANSMVGTSSVRLNYYLLRMLCSNGMMVTASESVNRVFHAGRADSFQKRMDRSFNEVVRNLDGLHAMLTTLGEMTFEPDLLAFDKAVSDQIFGIIPSSKKDLCDEHHVSLRYPTDASAAEREKMRKEHDAKLIGLIPTSFGGGHSGRVFTTQLRESATVFDFVNVFTEYAKTQLPAPKLEIEEKAGTLAKYIANNAKKFC</sequence>
<gene>
    <name evidence="1" type="ORF">BWK72_20305</name>
</gene>
<dbReference type="InterPro" id="IPR026325">
    <property type="entry name" value="DUF932"/>
</dbReference>
<name>A0A1W9KNT6_9BURK</name>
<protein>
    <recommendedName>
        <fullName evidence="3">DUF932 domain-containing protein</fullName>
    </recommendedName>
</protein>
<evidence type="ECO:0000313" key="2">
    <source>
        <dbReference type="Proteomes" id="UP000192505"/>
    </source>
</evidence>
<dbReference type="Pfam" id="PF06067">
    <property type="entry name" value="DUF932"/>
    <property type="match status" value="1"/>
</dbReference>
<dbReference type="AlphaFoldDB" id="A0A1W9KNT6"/>